<dbReference type="NCBIfam" id="TIGR01464">
    <property type="entry name" value="hemE"/>
    <property type="match status" value="1"/>
</dbReference>
<dbReference type="Gene3D" id="3.20.20.210">
    <property type="match status" value="1"/>
</dbReference>
<comment type="function">
    <text evidence="7">Catalyzes the decarboxylation of four acetate groups of uroporphyrinogen-III to yield coproporphyrinogen-III.</text>
</comment>
<evidence type="ECO:0000256" key="3">
    <source>
        <dbReference type="ARBA" id="ARBA00012288"/>
    </source>
</evidence>
<comment type="similarity">
    <text evidence="2 7 9">Belongs to the uroporphyrinogen decarboxylase family.</text>
</comment>
<evidence type="ECO:0000256" key="9">
    <source>
        <dbReference type="RuleBase" id="RU004169"/>
    </source>
</evidence>
<evidence type="ECO:0000259" key="11">
    <source>
        <dbReference type="PROSITE" id="PS00907"/>
    </source>
</evidence>
<feature type="binding site" evidence="7">
    <location>
        <begin position="26"/>
        <end position="30"/>
    </location>
    <ligand>
        <name>substrate</name>
    </ligand>
</feature>
<reference evidence="12" key="1">
    <citation type="submission" date="2023-06" db="EMBL/GenBank/DDBJ databases">
        <title>Genomic of Parafulvivirga corallium.</title>
        <authorList>
            <person name="Wang G."/>
        </authorList>
    </citation>
    <scope>NUCLEOTIDE SEQUENCE</scope>
    <source>
        <strain evidence="12">BMA10</strain>
    </source>
</reference>
<dbReference type="InterPro" id="IPR038071">
    <property type="entry name" value="UROD/MetE-like_sf"/>
</dbReference>
<evidence type="ECO:0000256" key="8">
    <source>
        <dbReference type="RuleBase" id="RU000554"/>
    </source>
</evidence>
<evidence type="ECO:0000313" key="13">
    <source>
        <dbReference type="Proteomes" id="UP001172082"/>
    </source>
</evidence>
<evidence type="ECO:0000256" key="1">
    <source>
        <dbReference type="ARBA" id="ARBA00004804"/>
    </source>
</evidence>
<keyword evidence="13" id="KW-1185">Reference proteome</keyword>
<dbReference type="SUPFAM" id="SSF51726">
    <property type="entry name" value="UROD/MetE-like"/>
    <property type="match status" value="1"/>
</dbReference>
<dbReference type="InterPro" id="IPR000257">
    <property type="entry name" value="Uroporphyrinogen_deCOase"/>
</dbReference>
<evidence type="ECO:0000256" key="5">
    <source>
        <dbReference type="ARBA" id="ARBA00023239"/>
    </source>
</evidence>
<feature type="domain" description="Uroporphyrinogen decarboxylase (URO-D)" evidence="10">
    <location>
        <begin position="21"/>
        <end position="30"/>
    </location>
</feature>
<dbReference type="EMBL" id="JAUJEA010000001">
    <property type="protein sequence ID" value="MDN5200528.1"/>
    <property type="molecule type" value="Genomic_DNA"/>
</dbReference>
<organism evidence="12 13">
    <name type="scientific">Splendidivirga corallicola</name>
    <dbReference type="NCBI Taxonomy" id="3051826"/>
    <lineage>
        <taxon>Bacteria</taxon>
        <taxon>Pseudomonadati</taxon>
        <taxon>Bacteroidota</taxon>
        <taxon>Cytophagia</taxon>
        <taxon>Cytophagales</taxon>
        <taxon>Splendidivirgaceae</taxon>
        <taxon>Splendidivirga</taxon>
    </lineage>
</organism>
<keyword evidence="4 7" id="KW-0210">Decarboxylase</keyword>
<comment type="caution">
    <text evidence="12">The sequence shown here is derived from an EMBL/GenBank/DDBJ whole genome shotgun (WGS) entry which is preliminary data.</text>
</comment>
<keyword evidence="7" id="KW-0963">Cytoplasm</keyword>
<name>A0ABT8KJV1_9BACT</name>
<feature type="binding site" evidence="7">
    <location>
        <position position="319"/>
    </location>
    <ligand>
        <name>substrate</name>
    </ligand>
</feature>
<gene>
    <name evidence="7 12" type="primary">hemE</name>
    <name evidence="12" type="ORF">QQ008_04125</name>
</gene>
<keyword evidence="6 7" id="KW-0627">Porphyrin biosynthesis</keyword>
<dbReference type="Pfam" id="PF01208">
    <property type="entry name" value="URO-D"/>
    <property type="match status" value="1"/>
</dbReference>
<sequence length="343" mass="38583">MQMKNDLLIRAARGEKTDRTPVWLMRQAGRILPEYRAVRSKLNGFIDLVKNPELAAEVTIQPVDILDVDAAIIFSDILVVPEAMGLPYEMIEKKGPIFPNTIQKEEDIDKLRVFDPKSELNYVLEAIKITKKELNGRVPLIGFAGAPWTIFSYMVEGSGSKTFSKARKMLYTQPALSHQLLQMITDSTVHYLRAQIASGADLVQIFDSWAGILSPEQYDEFALKYIDQICDAINEVPVTVFAKGAYFAREKMGGLNCETIGLDWNMDIEESRKLIGDSKTLQGNLDPCALYGSFKEIERSTKNMLDDFGTTRHIANLGHGVYPDVDPEKVKCFVQTVKEYSSK</sequence>
<feature type="binding site" evidence="7">
    <location>
        <position position="153"/>
    </location>
    <ligand>
        <name>substrate</name>
    </ligand>
</feature>
<dbReference type="EC" id="4.1.1.37" evidence="3 7"/>
<evidence type="ECO:0000259" key="10">
    <source>
        <dbReference type="PROSITE" id="PS00906"/>
    </source>
</evidence>
<dbReference type="PANTHER" id="PTHR21091">
    <property type="entry name" value="METHYLTETRAHYDROFOLATE:HOMOCYSTEINE METHYLTRANSFERASE RELATED"/>
    <property type="match status" value="1"/>
</dbReference>
<dbReference type="PANTHER" id="PTHR21091:SF169">
    <property type="entry name" value="UROPORPHYRINOGEN DECARBOXYLASE"/>
    <property type="match status" value="1"/>
</dbReference>
<dbReference type="Proteomes" id="UP001172082">
    <property type="component" value="Unassembled WGS sequence"/>
</dbReference>
<dbReference type="InterPro" id="IPR006361">
    <property type="entry name" value="Uroporphyrinogen_deCO2ase_HemE"/>
</dbReference>
<feature type="domain" description="Uroporphyrinogen decarboxylase (URO-D)" evidence="11">
    <location>
        <begin position="141"/>
        <end position="157"/>
    </location>
</feature>
<evidence type="ECO:0000256" key="7">
    <source>
        <dbReference type="HAMAP-Rule" id="MF_00218"/>
    </source>
</evidence>
<dbReference type="GO" id="GO:0004853">
    <property type="term" value="F:uroporphyrinogen decarboxylase activity"/>
    <property type="evidence" value="ECO:0007669"/>
    <property type="project" value="UniProtKB-EC"/>
</dbReference>
<evidence type="ECO:0000256" key="4">
    <source>
        <dbReference type="ARBA" id="ARBA00022793"/>
    </source>
</evidence>
<dbReference type="RefSeq" id="WP_346750551.1">
    <property type="nucleotide sequence ID" value="NZ_JAUJEA010000001.1"/>
</dbReference>
<dbReference type="CDD" id="cd00717">
    <property type="entry name" value="URO-D"/>
    <property type="match status" value="1"/>
</dbReference>
<dbReference type="PROSITE" id="PS00907">
    <property type="entry name" value="UROD_2"/>
    <property type="match status" value="1"/>
</dbReference>
<comment type="catalytic activity">
    <reaction evidence="7 8">
        <text>uroporphyrinogen III + 4 H(+) = coproporphyrinogen III + 4 CO2</text>
        <dbReference type="Rhea" id="RHEA:19865"/>
        <dbReference type="ChEBI" id="CHEBI:15378"/>
        <dbReference type="ChEBI" id="CHEBI:16526"/>
        <dbReference type="ChEBI" id="CHEBI:57308"/>
        <dbReference type="ChEBI" id="CHEBI:57309"/>
        <dbReference type="EC" id="4.1.1.37"/>
    </reaction>
</comment>
<evidence type="ECO:0000256" key="2">
    <source>
        <dbReference type="ARBA" id="ARBA00009935"/>
    </source>
</evidence>
<comment type="subunit">
    <text evidence="7">Homodimer.</text>
</comment>
<accession>A0ABT8KJV1</accession>
<comment type="caution">
    <text evidence="7">Lacks conserved residue(s) required for the propagation of feature annotation.</text>
</comment>
<feature type="binding site" evidence="7">
    <location>
        <position position="208"/>
    </location>
    <ligand>
        <name>substrate</name>
    </ligand>
</feature>
<dbReference type="HAMAP" id="MF_00218">
    <property type="entry name" value="URO_D"/>
    <property type="match status" value="1"/>
</dbReference>
<keyword evidence="5 7" id="KW-0456">Lyase</keyword>
<evidence type="ECO:0000313" key="12">
    <source>
        <dbReference type="EMBL" id="MDN5200528.1"/>
    </source>
</evidence>
<protein>
    <recommendedName>
        <fullName evidence="3 7">Uroporphyrinogen decarboxylase</fullName>
        <shortName evidence="7">UPD</shortName>
        <shortName evidence="7">URO-D</shortName>
        <ecNumber evidence="3 7">4.1.1.37</ecNumber>
    </recommendedName>
</protein>
<comment type="subcellular location">
    <subcellularLocation>
        <location evidence="7">Cytoplasm</location>
    </subcellularLocation>
</comment>
<proteinExistence type="inferred from homology"/>
<feature type="binding site" evidence="7">
    <location>
        <position position="76"/>
    </location>
    <ligand>
        <name>substrate</name>
    </ligand>
</feature>
<dbReference type="PROSITE" id="PS00906">
    <property type="entry name" value="UROD_1"/>
    <property type="match status" value="1"/>
</dbReference>
<comment type="pathway">
    <text evidence="1 7 8">Porphyrin-containing compound metabolism; protoporphyrin-IX biosynthesis; coproporphyrinogen-III from 5-aminolevulinate: step 4/4.</text>
</comment>
<evidence type="ECO:0000256" key="6">
    <source>
        <dbReference type="ARBA" id="ARBA00023244"/>
    </source>
</evidence>
<feature type="site" description="Transition state stabilizer" evidence="7">
    <location>
        <position position="76"/>
    </location>
</feature>